<dbReference type="AlphaFoldDB" id="A0A5J4VWJ0"/>
<dbReference type="PROSITE" id="PS50011">
    <property type="entry name" value="PROTEIN_KINASE_DOM"/>
    <property type="match status" value="1"/>
</dbReference>
<evidence type="ECO:0000313" key="2">
    <source>
        <dbReference type="EMBL" id="KAA6387094.1"/>
    </source>
</evidence>
<organism evidence="2 3">
    <name type="scientific">Streblomastix strix</name>
    <dbReference type="NCBI Taxonomy" id="222440"/>
    <lineage>
        <taxon>Eukaryota</taxon>
        <taxon>Metamonada</taxon>
        <taxon>Preaxostyla</taxon>
        <taxon>Oxymonadida</taxon>
        <taxon>Streblomastigidae</taxon>
        <taxon>Streblomastix</taxon>
    </lineage>
</organism>
<proteinExistence type="predicted"/>
<comment type="caution">
    <text evidence="2">The sequence shown here is derived from an EMBL/GenBank/DDBJ whole genome shotgun (WGS) entry which is preliminary data.</text>
</comment>
<reference evidence="2 3" key="1">
    <citation type="submission" date="2019-03" db="EMBL/GenBank/DDBJ databases">
        <title>Single cell metagenomics reveals metabolic interactions within the superorganism composed of flagellate Streblomastix strix and complex community of Bacteroidetes bacteria on its surface.</title>
        <authorList>
            <person name="Treitli S.C."/>
            <person name="Kolisko M."/>
            <person name="Husnik F."/>
            <person name="Keeling P."/>
            <person name="Hampl V."/>
        </authorList>
    </citation>
    <scope>NUCLEOTIDE SEQUENCE [LARGE SCALE GENOMIC DNA]</scope>
    <source>
        <strain evidence="2">ST1C</strain>
    </source>
</reference>
<dbReference type="GO" id="GO:0004674">
    <property type="term" value="F:protein serine/threonine kinase activity"/>
    <property type="evidence" value="ECO:0007669"/>
    <property type="project" value="TreeGrafter"/>
</dbReference>
<dbReference type="InterPro" id="IPR008271">
    <property type="entry name" value="Ser/Thr_kinase_AS"/>
</dbReference>
<name>A0A5J4VWJ0_9EUKA</name>
<sequence length="200" mass="23080">MLAQTAVAISKAPHELNKDYEWELRQLELIDVEPLAVKGIQFIHSTGFVHRDIKADNILLPCPRASGRDYVKISDFERFTIWKITTMKYIKRPPEIKDDLLWDLLSKLLEFDIDKRITADEALQHPYFTSPEALADISKEQQDLASFAAVDELEGDSSITEFDKDPTFIVAESVIKQYILADIQRNKPKQQKTFEQINDK</sequence>
<dbReference type="PANTHER" id="PTHR44167:SF24">
    <property type="entry name" value="SERINE_THREONINE-PROTEIN KINASE CHK2"/>
    <property type="match status" value="1"/>
</dbReference>
<dbReference type="GO" id="GO:0005524">
    <property type="term" value="F:ATP binding"/>
    <property type="evidence" value="ECO:0007669"/>
    <property type="project" value="InterPro"/>
</dbReference>
<dbReference type="SUPFAM" id="SSF56112">
    <property type="entry name" value="Protein kinase-like (PK-like)"/>
    <property type="match status" value="1"/>
</dbReference>
<dbReference type="PANTHER" id="PTHR44167">
    <property type="entry name" value="OVARIAN-SPECIFIC SERINE/THREONINE-PROTEIN KINASE LOK-RELATED"/>
    <property type="match status" value="1"/>
</dbReference>
<dbReference type="Gene3D" id="1.10.510.10">
    <property type="entry name" value="Transferase(Phosphotransferase) domain 1"/>
    <property type="match status" value="2"/>
</dbReference>
<gene>
    <name evidence="2" type="ORF">EZS28_017380</name>
</gene>
<feature type="domain" description="Protein kinase" evidence="1">
    <location>
        <begin position="1"/>
        <end position="200"/>
    </location>
</feature>
<dbReference type="InterPro" id="IPR000719">
    <property type="entry name" value="Prot_kinase_dom"/>
</dbReference>
<dbReference type="Pfam" id="PF00069">
    <property type="entry name" value="Pkinase"/>
    <property type="match status" value="1"/>
</dbReference>
<evidence type="ECO:0000313" key="3">
    <source>
        <dbReference type="Proteomes" id="UP000324800"/>
    </source>
</evidence>
<dbReference type="InterPro" id="IPR011009">
    <property type="entry name" value="Kinase-like_dom_sf"/>
</dbReference>
<accession>A0A5J4VWJ0</accession>
<dbReference type="PROSITE" id="PS00108">
    <property type="entry name" value="PROTEIN_KINASE_ST"/>
    <property type="match status" value="1"/>
</dbReference>
<dbReference type="Proteomes" id="UP000324800">
    <property type="component" value="Unassembled WGS sequence"/>
</dbReference>
<dbReference type="GO" id="GO:0044773">
    <property type="term" value="P:mitotic DNA damage checkpoint signaling"/>
    <property type="evidence" value="ECO:0007669"/>
    <property type="project" value="TreeGrafter"/>
</dbReference>
<protein>
    <recommendedName>
        <fullName evidence="1">Protein kinase domain-containing protein</fullName>
    </recommendedName>
</protein>
<dbReference type="EMBL" id="SNRW01004520">
    <property type="protein sequence ID" value="KAA6387094.1"/>
    <property type="molecule type" value="Genomic_DNA"/>
</dbReference>
<dbReference type="GO" id="GO:0005634">
    <property type="term" value="C:nucleus"/>
    <property type="evidence" value="ECO:0007669"/>
    <property type="project" value="TreeGrafter"/>
</dbReference>
<evidence type="ECO:0000259" key="1">
    <source>
        <dbReference type="PROSITE" id="PS50011"/>
    </source>
</evidence>